<proteinExistence type="predicted"/>
<feature type="region of interest" description="Disordered" evidence="1">
    <location>
        <begin position="106"/>
        <end position="138"/>
    </location>
</feature>
<evidence type="ECO:0000256" key="1">
    <source>
        <dbReference type="SAM" id="MobiDB-lite"/>
    </source>
</evidence>
<accession>A0AAV0L985</accession>
<sequence length="236" mass="26194">MLPSLISIPPPKEKSADSTTFVYSNHHYQLFPSSDHHHHRLLQFCFFYCCSYCRRRRLCWEEESPTVGWTVASNFSPKFPKGLEMMRGVGGPLLCIGDLLSDLAEKHEDDQPHPPPSSSSSPRAEDPDSIHSPPLHLQPTDLPKLFQENYEQLNQALEGSDPAWTALTLKLCTAVETGNKLVQSTNSNARLLSEKVAEMEKVVKRGDSAVAAAKVIPITLGQKGRPQTNSPTPEAH</sequence>
<dbReference type="PANTHER" id="PTHR37237:SF1">
    <property type="entry name" value="OS02G0567000 PROTEIN"/>
    <property type="match status" value="1"/>
</dbReference>
<organism evidence="2 4">
    <name type="scientific">Linum tenue</name>
    <dbReference type="NCBI Taxonomy" id="586396"/>
    <lineage>
        <taxon>Eukaryota</taxon>
        <taxon>Viridiplantae</taxon>
        <taxon>Streptophyta</taxon>
        <taxon>Embryophyta</taxon>
        <taxon>Tracheophyta</taxon>
        <taxon>Spermatophyta</taxon>
        <taxon>Magnoliopsida</taxon>
        <taxon>eudicotyledons</taxon>
        <taxon>Gunneridae</taxon>
        <taxon>Pentapetalae</taxon>
        <taxon>rosids</taxon>
        <taxon>fabids</taxon>
        <taxon>Malpighiales</taxon>
        <taxon>Linaceae</taxon>
        <taxon>Linum</taxon>
    </lineage>
</organism>
<reference evidence="2" key="1">
    <citation type="submission" date="2022-08" db="EMBL/GenBank/DDBJ databases">
        <authorList>
            <person name="Gutierrez-Valencia J."/>
        </authorList>
    </citation>
    <scope>NUCLEOTIDE SEQUENCE</scope>
</reference>
<evidence type="ECO:0000313" key="2">
    <source>
        <dbReference type="EMBL" id="CAI0430735.1"/>
    </source>
</evidence>
<comment type="caution">
    <text evidence="2">The sequence shown here is derived from an EMBL/GenBank/DDBJ whole genome shotgun (WGS) entry which is preliminary data.</text>
</comment>
<keyword evidence="4" id="KW-1185">Reference proteome</keyword>
<gene>
    <name evidence="2" type="ORF">LITE_LOCUS22737</name>
    <name evidence="3" type="ORF">LITE_LOCUS22771</name>
</gene>
<dbReference type="AlphaFoldDB" id="A0AAV0L985"/>
<evidence type="ECO:0000313" key="3">
    <source>
        <dbReference type="EMBL" id="CAI0430816.1"/>
    </source>
</evidence>
<dbReference type="EMBL" id="CAMGYJ010000006">
    <property type="protein sequence ID" value="CAI0430816.1"/>
    <property type="molecule type" value="Genomic_DNA"/>
</dbReference>
<evidence type="ECO:0000313" key="4">
    <source>
        <dbReference type="Proteomes" id="UP001154282"/>
    </source>
</evidence>
<protein>
    <submittedName>
        <fullName evidence="2">Uncharacterized protein</fullName>
    </submittedName>
</protein>
<name>A0AAV0L985_9ROSI</name>
<dbReference type="PANTHER" id="PTHR37237">
    <property type="entry name" value="OS02G0567000 PROTEIN"/>
    <property type="match status" value="1"/>
</dbReference>
<dbReference type="EMBL" id="CAMGYJ010000006">
    <property type="protein sequence ID" value="CAI0430735.1"/>
    <property type="molecule type" value="Genomic_DNA"/>
</dbReference>
<dbReference type="Proteomes" id="UP001154282">
    <property type="component" value="Unassembled WGS sequence"/>
</dbReference>